<evidence type="ECO:0000256" key="8">
    <source>
        <dbReference type="ARBA" id="ARBA00023125"/>
    </source>
</evidence>
<comment type="similarity">
    <text evidence="2">Belongs to the LysR transcriptional regulatory family.</text>
</comment>
<dbReference type="GO" id="GO:0003700">
    <property type="term" value="F:DNA-binding transcription factor activity"/>
    <property type="evidence" value="ECO:0007669"/>
    <property type="project" value="InterPro"/>
</dbReference>
<dbReference type="GO" id="GO:0009086">
    <property type="term" value="P:methionine biosynthetic process"/>
    <property type="evidence" value="ECO:0007669"/>
    <property type="project" value="UniProtKB-KW"/>
</dbReference>
<dbReference type="InterPro" id="IPR000847">
    <property type="entry name" value="LysR_HTH_N"/>
</dbReference>
<keyword evidence="4" id="KW-0963">Cytoplasm</keyword>
<organism evidence="13 14">
    <name type="scientific">Guyparkeria halophila</name>
    <dbReference type="NCBI Taxonomy" id="47960"/>
    <lineage>
        <taxon>Bacteria</taxon>
        <taxon>Pseudomonadati</taxon>
        <taxon>Pseudomonadota</taxon>
        <taxon>Gammaproteobacteria</taxon>
        <taxon>Chromatiales</taxon>
        <taxon>Thioalkalibacteraceae</taxon>
        <taxon>Guyparkeria</taxon>
    </lineage>
</organism>
<evidence type="ECO:0000256" key="11">
    <source>
        <dbReference type="ARBA" id="ARBA00023167"/>
    </source>
</evidence>
<dbReference type="FunFam" id="1.10.10.10:FF:000001">
    <property type="entry name" value="LysR family transcriptional regulator"/>
    <property type="match status" value="1"/>
</dbReference>
<dbReference type="PROSITE" id="PS50931">
    <property type="entry name" value="HTH_LYSR"/>
    <property type="match status" value="1"/>
</dbReference>
<dbReference type="CDD" id="cd08441">
    <property type="entry name" value="PBP2_MetR"/>
    <property type="match status" value="1"/>
</dbReference>
<evidence type="ECO:0000256" key="6">
    <source>
        <dbReference type="ARBA" id="ARBA00022605"/>
    </source>
</evidence>
<name>A0A6I6D7V2_9GAMM</name>
<dbReference type="PANTHER" id="PTHR30126:SF25">
    <property type="entry name" value="HTH-TYPE TRANSCRIPTIONAL REGULATOR METR"/>
    <property type="match status" value="1"/>
</dbReference>
<dbReference type="AlphaFoldDB" id="A0A6I6D7V2"/>
<dbReference type="RefSeq" id="WP_156227287.1">
    <property type="nucleotide sequence ID" value="NZ_CP046415.1"/>
</dbReference>
<dbReference type="Gene3D" id="3.40.190.10">
    <property type="entry name" value="Periplasmic binding protein-like II"/>
    <property type="match status" value="2"/>
</dbReference>
<dbReference type="GO" id="GO:0000976">
    <property type="term" value="F:transcription cis-regulatory region binding"/>
    <property type="evidence" value="ECO:0007669"/>
    <property type="project" value="TreeGrafter"/>
</dbReference>
<keyword evidence="11" id="KW-0486">Methionine biosynthesis</keyword>
<sequence>MFLELRHLKTIRAIEQTGSLAAAAERLHLTQSALSHQIRALESYYETPLFSRSSRPMRLTEAGRRLLAAADTVLPEVDRLDRDLRQIAGGATGRLFLALECHSCFTWLIPTLEHYRAQWPSIETDLSMSFSFDAIDALRRGQLDGVISSDPVDDPELHFEPLFHYPVVLVLAPGHPLAAETRITPEMLADQTVIGYPVERDRLDIYRRFLDPAGVEPAGSRRSELTAMIAQWVASGHGVAALPKWAISEELTRGTVTARPLGDGLTATMHLAVRRDEHRLAYLDAFLRLAREQAGERLGDITLARPGR</sequence>
<keyword evidence="6" id="KW-0028">Amino-acid biosynthesis</keyword>
<keyword evidence="7" id="KW-0805">Transcription regulation</keyword>
<evidence type="ECO:0000256" key="3">
    <source>
        <dbReference type="ARBA" id="ARBA00019365"/>
    </source>
</evidence>
<protein>
    <recommendedName>
        <fullName evidence="3">HTH-type transcriptional regulator MetR</fullName>
    </recommendedName>
</protein>
<dbReference type="SUPFAM" id="SSF46785">
    <property type="entry name" value="Winged helix' DNA-binding domain"/>
    <property type="match status" value="1"/>
</dbReference>
<keyword evidence="14" id="KW-1185">Reference proteome</keyword>
<dbReference type="Gene3D" id="1.10.10.10">
    <property type="entry name" value="Winged helix-like DNA-binding domain superfamily/Winged helix DNA-binding domain"/>
    <property type="match status" value="1"/>
</dbReference>
<gene>
    <name evidence="13" type="ORF">GM160_00340</name>
</gene>
<keyword evidence="5" id="KW-0678">Repressor</keyword>
<dbReference type="PANTHER" id="PTHR30126">
    <property type="entry name" value="HTH-TYPE TRANSCRIPTIONAL REGULATOR"/>
    <property type="match status" value="1"/>
</dbReference>
<dbReference type="InterPro" id="IPR036390">
    <property type="entry name" value="WH_DNA-bd_sf"/>
</dbReference>
<comment type="subcellular location">
    <subcellularLocation>
        <location evidence="1">Cytoplasm</location>
    </subcellularLocation>
</comment>
<keyword evidence="9" id="KW-0010">Activator</keyword>
<dbReference type="Proteomes" id="UP000427716">
    <property type="component" value="Chromosome"/>
</dbReference>
<evidence type="ECO:0000256" key="7">
    <source>
        <dbReference type="ARBA" id="ARBA00023015"/>
    </source>
</evidence>
<evidence type="ECO:0000256" key="10">
    <source>
        <dbReference type="ARBA" id="ARBA00023163"/>
    </source>
</evidence>
<dbReference type="InterPro" id="IPR005119">
    <property type="entry name" value="LysR_subst-bd"/>
</dbReference>
<dbReference type="InterPro" id="IPR037406">
    <property type="entry name" value="MetR_PBP2"/>
</dbReference>
<keyword evidence="10" id="KW-0804">Transcription</keyword>
<dbReference type="Pfam" id="PF03466">
    <property type="entry name" value="LysR_substrate"/>
    <property type="match status" value="1"/>
</dbReference>
<evidence type="ECO:0000313" key="14">
    <source>
        <dbReference type="Proteomes" id="UP000427716"/>
    </source>
</evidence>
<dbReference type="PRINTS" id="PR00039">
    <property type="entry name" value="HTHLYSR"/>
</dbReference>
<evidence type="ECO:0000256" key="1">
    <source>
        <dbReference type="ARBA" id="ARBA00004496"/>
    </source>
</evidence>
<dbReference type="KEGG" id="ghl:GM160_00340"/>
<evidence type="ECO:0000256" key="4">
    <source>
        <dbReference type="ARBA" id="ARBA00022490"/>
    </source>
</evidence>
<dbReference type="GO" id="GO:0005737">
    <property type="term" value="C:cytoplasm"/>
    <property type="evidence" value="ECO:0007669"/>
    <property type="project" value="UniProtKB-SubCell"/>
</dbReference>
<accession>A0A6I6D7V2</accession>
<keyword evidence="8" id="KW-0238">DNA-binding</keyword>
<dbReference type="SUPFAM" id="SSF53850">
    <property type="entry name" value="Periplasmic binding protein-like II"/>
    <property type="match status" value="1"/>
</dbReference>
<reference evidence="13 14" key="1">
    <citation type="submission" date="2019-11" db="EMBL/GenBank/DDBJ databases">
        <authorList>
            <person name="Zhang J."/>
            <person name="Sun C."/>
        </authorList>
    </citation>
    <scope>NUCLEOTIDE SEQUENCE [LARGE SCALE GENOMIC DNA]</scope>
    <source>
        <strain evidence="14">sp2</strain>
    </source>
</reference>
<feature type="domain" description="HTH lysR-type" evidence="12">
    <location>
        <begin position="3"/>
        <end position="60"/>
    </location>
</feature>
<dbReference type="EMBL" id="CP046415">
    <property type="protein sequence ID" value="QGT77452.1"/>
    <property type="molecule type" value="Genomic_DNA"/>
</dbReference>
<proteinExistence type="inferred from homology"/>
<evidence type="ECO:0000256" key="9">
    <source>
        <dbReference type="ARBA" id="ARBA00023159"/>
    </source>
</evidence>
<dbReference type="InterPro" id="IPR036388">
    <property type="entry name" value="WH-like_DNA-bd_sf"/>
</dbReference>
<evidence type="ECO:0000256" key="5">
    <source>
        <dbReference type="ARBA" id="ARBA00022491"/>
    </source>
</evidence>
<evidence type="ECO:0000259" key="12">
    <source>
        <dbReference type="PROSITE" id="PS50931"/>
    </source>
</evidence>
<dbReference type="Pfam" id="PF00126">
    <property type="entry name" value="HTH_1"/>
    <property type="match status" value="1"/>
</dbReference>
<evidence type="ECO:0000313" key="13">
    <source>
        <dbReference type="EMBL" id="QGT77452.1"/>
    </source>
</evidence>
<evidence type="ECO:0000256" key="2">
    <source>
        <dbReference type="ARBA" id="ARBA00009437"/>
    </source>
</evidence>